<sequence>MIVPMKRPLLFAPLLLLAFSAAAEPPPRVVVSIAPIHSLVASVTGDALKPDLLMPPGTTPHSYALRPSEARTLAEAELVIWIGEHLESVLAKPLASLGADARQLELMGAPGVSHLPARRAGIRESREKQADGHGHGYGSEDPHLWLAPANARAFVDATAAMLADVDPERAAVYRANAERTRQRIDALESDIRRRLDPVKPLPYLVFHDAYQHFEHAFELGSVGAIVENPEHPPGARRLATVRQSVRERGVRCVFSEPQFRSSVVDLIMEGGGARHGVLDPVGSELNPGPDLWFELMDELTESLVACLAPSE</sequence>
<organism evidence="7 8">
    <name type="scientific">Thiohalomonas denitrificans</name>
    <dbReference type="NCBI Taxonomy" id="415747"/>
    <lineage>
        <taxon>Bacteria</taxon>
        <taxon>Pseudomonadati</taxon>
        <taxon>Pseudomonadota</taxon>
        <taxon>Gammaproteobacteria</taxon>
        <taxon>Thiohalomonadales</taxon>
        <taxon>Thiohalomonadaceae</taxon>
        <taxon>Thiohalomonas</taxon>
    </lineage>
</organism>
<evidence type="ECO:0000313" key="7">
    <source>
        <dbReference type="EMBL" id="SCZ51569.1"/>
    </source>
</evidence>
<evidence type="ECO:0000256" key="4">
    <source>
        <dbReference type="ARBA" id="ARBA00022729"/>
    </source>
</evidence>
<dbReference type="InterPro" id="IPR006127">
    <property type="entry name" value="ZnuA-like"/>
</dbReference>
<evidence type="ECO:0000256" key="6">
    <source>
        <dbReference type="SAM" id="SignalP"/>
    </source>
</evidence>
<evidence type="ECO:0000313" key="8">
    <source>
        <dbReference type="Proteomes" id="UP000199648"/>
    </source>
</evidence>
<comment type="similarity">
    <text evidence="1">Belongs to the bacterial solute-binding protein 9 family.</text>
</comment>
<dbReference type="OrthoDB" id="9793396at2"/>
<dbReference type="AlphaFoldDB" id="A0A1G5PRA0"/>
<evidence type="ECO:0000256" key="1">
    <source>
        <dbReference type="ARBA" id="ARBA00011028"/>
    </source>
</evidence>
<dbReference type="EMBL" id="FMWD01000002">
    <property type="protein sequence ID" value="SCZ51569.1"/>
    <property type="molecule type" value="Genomic_DNA"/>
</dbReference>
<dbReference type="GO" id="GO:0046872">
    <property type="term" value="F:metal ion binding"/>
    <property type="evidence" value="ECO:0007669"/>
    <property type="project" value="InterPro"/>
</dbReference>
<evidence type="ECO:0000256" key="2">
    <source>
        <dbReference type="ARBA" id="ARBA00015915"/>
    </source>
</evidence>
<keyword evidence="3" id="KW-0813">Transport</keyword>
<dbReference type="PANTHER" id="PTHR42953:SF3">
    <property type="entry name" value="HIGH-AFFINITY ZINC UPTAKE SYSTEM PROTEIN ZNUA"/>
    <property type="match status" value="1"/>
</dbReference>
<evidence type="ECO:0000256" key="3">
    <source>
        <dbReference type="ARBA" id="ARBA00022448"/>
    </source>
</evidence>
<keyword evidence="5" id="KW-0406">Ion transport</keyword>
<keyword evidence="5" id="KW-0862">Zinc</keyword>
<keyword evidence="8" id="KW-1185">Reference proteome</keyword>
<dbReference type="Gene3D" id="3.40.50.1980">
    <property type="entry name" value="Nitrogenase molybdenum iron protein domain"/>
    <property type="match status" value="2"/>
</dbReference>
<keyword evidence="4 6" id="KW-0732">Signal</keyword>
<name>A0A1G5PRA0_9GAMM</name>
<accession>A0A1G5PRA0</accession>
<keyword evidence="5" id="KW-0864">Zinc transport</keyword>
<dbReference type="PANTHER" id="PTHR42953">
    <property type="entry name" value="HIGH-AFFINITY ZINC UPTAKE SYSTEM PROTEIN ZNUA-RELATED"/>
    <property type="match status" value="1"/>
</dbReference>
<gene>
    <name evidence="7" type="ORF">SAMN03097708_00526</name>
</gene>
<reference evidence="7 8" key="1">
    <citation type="submission" date="2016-10" db="EMBL/GenBank/DDBJ databases">
        <authorList>
            <person name="de Groot N.N."/>
        </authorList>
    </citation>
    <scope>NUCLEOTIDE SEQUENCE [LARGE SCALE GENOMIC DNA]</scope>
    <source>
        <strain evidence="7 8">HLD2</strain>
    </source>
</reference>
<evidence type="ECO:0000256" key="5">
    <source>
        <dbReference type="ARBA" id="ARBA00022906"/>
    </source>
</evidence>
<dbReference type="InterPro" id="IPR050492">
    <property type="entry name" value="Bact_metal-bind_prot9"/>
</dbReference>
<proteinExistence type="inferred from homology"/>
<dbReference type="GO" id="GO:0006829">
    <property type="term" value="P:zinc ion transport"/>
    <property type="evidence" value="ECO:0007669"/>
    <property type="project" value="UniProtKB-KW"/>
</dbReference>
<dbReference type="Proteomes" id="UP000199648">
    <property type="component" value="Unassembled WGS sequence"/>
</dbReference>
<dbReference type="Pfam" id="PF01297">
    <property type="entry name" value="ZnuA"/>
    <property type="match status" value="1"/>
</dbReference>
<feature type="signal peptide" evidence="6">
    <location>
        <begin position="1"/>
        <end position="23"/>
    </location>
</feature>
<protein>
    <recommendedName>
        <fullName evidence="2">High-affinity zinc uptake system protein ZnuA</fullName>
    </recommendedName>
</protein>
<dbReference type="SUPFAM" id="SSF53807">
    <property type="entry name" value="Helical backbone' metal receptor"/>
    <property type="match status" value="1"/>
</dbReference>
<dbReference type="STRING" id="415747.SAMN03097708_00526"/>
<feature type="chain" id="PRO_5011448959" description="High-affinity zinc uptake system protein ZnuA" evidence="6">
    <location>
        <begin position="24"/>
        <end position="311"/>
    </location>
</feature>